<comment type="caution">
    <text evidence="7">The sequence shown here is derived from an EMBL/GenBank/DDBJ whole genome shotgun (WGS) entry which is preliminary data.</text>
</comment>
<keyword evidence="8" id="KW-1185">Reference proteome</keyword>
<comment type="subcellular location">
    <subcellularLocation>
        <location evidence="1">Cytoplasm</location>
        <location evidence="1">Cytoskeleton</location>
    </subcellularLocation>
</comment>
<evidence type="ECO:0000256" key="3">
    <source>
        <dbReference type="ARBA" id="ARBA00011189"/>
    </source>
</evidence>
<dbReference type="GO" id="GO:0061572">
    <property type="term" value="P:actin filament bundle organization"/>
    <property type="evidence" value="ECO:0007669"/>
    <property type="project" value="InterPro"/>
</dbReference>
<feature type="region of interest" description="Disordered" evidence="6">
    <location>
        <begin position="198"/>
        <end position="221"/>
    </location>
</feature>
<keyword evidence="4" id="KW-0963">Cytoplasm</keyword>
<protein>
    <recommendedName>
        <fullName evidence="9">Refilin A</fullName>
    </recommendedName>
</protein>
<dbReference type="GO" id="GO:0032432">
    <property type="term" value="C:actin filament bundle"/>
    <property type="evidence" value="ECO:0007669"/>
    <property type="project" value="TreeGrafter"/>
</dbReference>
<evidence type="ECO:0000256" key="4">
    <source>
        <dbReference type="ARBA" id="ARBA00022490"/>
    </source>
</evidence>
<dbReference type="PANTHER" id="PTHR31848:SF0">
    <property type="entry name" value="REFILIN-A"/>
    <property type="match status" value="1"/>
</dbReference>
<dbReference type="Proteomes" id="UP001177744">
    <property type="component" value="Unassembled WGS sequence"/>
</dbReference>
<dbReference type="PANTHER" id="PTHR31848">
    <property type="match status" value="1"/>
</dbReference>
<evidence type="ECO:0000256" key="1">
    <source>
        <dbReference type="ARBA" id="ARBA00004245"/>
    </source>
</evidence>
<feature type="compositionally biased region" description="Pro residues" evidence="6">
    <location>
        <begin position="29"/>
        <end position="39"/>
    </location>
</feature>
<evidence type="ECO:0000313" key="8">
    <source>
        <dbReference type="Proteomes" id="UP001177744"/>
    </source>
</evidence>
<dbReference type="AlphaFoldDB" id="A0AA40LDL4"/>
<evidence type="ECO:0008006" key="9">
    <source>
        <dbReference type="Google" id="ProtNLM"/>
    </source>
</evidence>
<evidence type="ECO:0000256" key="2">
    <source>
        <dbReference type="ARBA" id="ARBA00009886"/>
    </source>
</evidence>
<sequence>MVGHLHLQGMEDSPKERGREGLLDSPDSGLPPSPGPSPPFYSLEPGLLDARAGGAPAEPPGPGAGEAGAPPPLSPNPPALEMRPRLLPVFFGEGIEVNPEPAHEISCNSEVKYTSEKHFRDNVVYGHVPTVTAYSETIVAAPNCTWRSYRSQLTLEPRPRALRFGCTTIIFPKRARRSFRTTLHCSLGRARRRFTASVQLQPGAPPPPAAPAPRPPGPSAR</sequence>
<organism evidence="7 8">
    <name type="scientific">Cnephaeus nilssonii</name>
    <name type="common">Northern bat</name>
    <name type="synonym">Eptesicus nilssonii</name>
    <dbReference type="NCBI Taxonomy" id="3371016"/>
    <lineage>
        <taxon>Eukaryota</taxon>
        <taxon>Metazoa</taxon>
        <taxon>Chordata</taxon>
        <taxon>Craniata</taxon>
        <taxon>Vertebrata</taxon>
        <taxon>Euteleostomi</taxon>
        <taxon>Mammalia</taxon>
        <taxon>Eutheria</taxon>
        <taxon>Laurasiatheria</taxon>
        <taxon>Chiroptera</taxon>
        <taxon>Yangochiroptera</taxon>
        <taxon>Vespertilionidae</taxon>
        <taxon>Cnephaeus</taxon>
    </lineage>
</organism>
<comment type="subunit">
    <text evidence="3">Interacts with FLNA and FLNB.</text>
</comment>
<keyword evidence="5" id="KW-0206">Cytoskeleton</keyword>
<accession>A0AA40LDL4</accession>
<feature type="compositionally biased region" description="Basic and acidic residues" evidence="6">
    <location>
        <begin position="12"/>
        <end position="22"/>
    </location>
</feature>
<dbReference type="Pfam" id="PF15068">
    <property type="entry name" value="FAM101"/>
    <property type="match status" value="1"/>
</dbReference>
<dbReference type="EMBL" id="JAULJE010000023">
    <property type="protein sequence ID" value="KAK1328244.1"/>
    <property type="molecule type" value="Genomic_DNA"/>
</dbReference>
<reference evidence="7" key="1">
    <citation type="submission" date="2023-06" db="EMBL/GenBank/DDBJ databases">
        <title>Reference genome for the Northern bat (Eptesicus nilssonii), a most northern bat species.</title>
        <authorList>
            <person name="Laine V.N."/>
            <person name="Pulliainen A.T."/>
            <person name="Lilley T.M."/>
        </authorList>
    </citation>
    <scope>NUCLEOTIDE SEQUENCE</scope>
    <source>
        <strain evidence="7">BLF_Eptnil</strain>
        <tissue evidence="7">Kidney</tissue>
    </source>
</reference>
<name>A0AA40LDL4_CNENI</name>
<dbReference type="GO" id="GO:0061182">
    <property type="term" value="P:negative regulation of chondrocyte development"/>
    <property type="evidence" value="ECO:0007669"/>
    <property type="project" value="TreeGrafter"/>
</dbReference>
<evidence type="ECO:0000256" key="5">
    <source>
        <dbReference type="ARBA" id="ARBA00023212"/>
    </source>
</evidence>
<dbReference type="GO" id="GO:0048705">
    <property type="term" value="P:skeletal system morphogenesis"/>
    <property type="evidence" value="ECO:0007669"/>
    <property type="project" value="TreeGrafter"/>
</dbReference>
<proteinExistence type="inferred from homology"/>
<evidence type="ECO:0000313" key="7">
    <source>
        <dbReference type="EMBL" id="KAK1328244.1"/>
    </source>
</evidence>
<dbReference type="InterPro" id="IPR028215">
    <property type="entry name" value="Refilin"/>
</dbReference>
<comment type="similarity">
    <text evidence="2">Belongs to the Refilin family.</text>
</comment>
<dbReference type="GO" id="GO:1900158">
    <property type="term" value="P:negative regulation of bone mineralization involved in bone maturation"/>
    <property type="evidence" value="ECO:0007669"/>
    <property type="project" value="TreeGrafter"/>
</dbReference>
<evidence type="ECO:0000256" key="6">
    <source>
        <dbReference type="SAM" id="MobiDB-lite"/>
    </source>
</evidence>
<gene>
    <name evidence="7" type="ORF">QTO34_011816</name>
</gene>
<feature type="compositionally biased region" description="Pro residues" evidence="6">
    <location>
        <begin position="69"/>
        <end position="78"/>
    </location>
</feature>
<feature type="compositionally biased region" description="Pro residues" evidence="6">
    <location>
        <begin position="203"/>
        <end position="221"/>
    </location>
</feature>
<dbReference type="GO" id="GO:0031005">
    <property type="term" value="F:filamin binding"/>
    <property type="evidence" value="ECO:0007669"/>
    <property type="project" value="InterPro"/>
</dbReference>
<feature type="region of interest" description="Disordered" evidence="6">
    <location>
        <begin position="1"/>
        <end position="80"/>
    </location>
</feature>